<dbReference type="PANTHER" id="PTHR46796">
    <property type="entry name" value="HTH-TYPE TRANSCRIPTIONAL ACTIVATOR RHAS-RELATED"/>
    <property type="match status" value="1"/>
</dbReference>
<dbReference type="Proteomes" id="UP000245252">
    <property type="component" value="Unassembled WGS sequence"/>
</dbReference>
<proteinExistence type="predicted"/>
<dbReference type="Pfam" id="PF12833">
    <property type="entry name" value="HTH_18"/>
    <property type="match status" value="1"/>
</dbReference>
<accession>A0A2U2DS20</accession>
<dbReference type="InterPro" id="IPR020449">
    <property type="entry name" value="Tscrpt_reg_AraC-type_HTH"/>
</dbReference>
<dbReference type="OrthoDB" id="8004517at2"/>
<dbReference type="GO" id="GO:0043565">
    <property type="term" value="F:sequence-specific DNA binding"/>
    <property type="evidence" value="ECO:0007669"/>
    <property type="project" value="InterPro"/>
</dbReference>
<keyword evidence="6" id="KW-1185">Reference proteome</keyword>
<dbReference type="PROSITE" id="PS01124">
    <property type="entry name" value="HTH_ARAC_FAMILY_2"/>
    <property type="match status" value="1"/>
</dbReference>
<dbReference type="InterPro" id="IPR018060">
    <property type="entry name" value="HTH_AraC"/>
</dbReference>
<sequence length="364" mass="40103">MTKRLSPIAVSTIDCFRMVFPENDPQASAAYGKMMLPLFEFDVPDPGRKTPFSCEAEIYCLPDVTVSRTRATASRFTRTVRTIARSATDDMLVVCYTSGHFTCRIGERTRRVEQGELAFFDLSQEVVIEAPSVDNISLAIQRRKLKPAIPLLDSAHGLVIPPGALSRVLIGVMEHTMEMGATMQSPQARPIGEAIILLINACLETLSQPRTTSDIQSGAVSLASVKAAIERRLADPNLGVQSLLEEFGMTRSTLYRAFEPLGGVTAYITERRLRHAFRRMTDPAEKNLRVSHLAFELGFTHASAFTRAFKALFGLTPKDIRTLAIRPAGEDIPFFVSPEAIPYIHPLTPALIESGSRVPLGRKS</sequence>
<dbReference type="AlphaFoldDB" id="A0A2U2DS20"/>
<evidence type="ECO:0000256" key="3">
    <source>
        <dbReference type="ARBA" id="ARBA00023163"/>
    </source>
</evidence>
<organism evidence="5 6">
    <name type="scientific">Metarhizobium album</name>
    <dbReference type="NCBI Taxonomy" id="2182425"/>
    <lineage>
        <taxon>Bacteria</taxon>
        <taxon>Pseudomonadati</taxon>
        <taxon>Pseudomonadota</taxon>
        <taxon>Alphaproteobacteria</taxon>
        <taxon>Hyphomicrobiales</taxon>
        <taxon>Rhizobiaceae</taxon>
        <taxon>Metarhizobium</taxon>
    </lineage>
</organism>
<dbReference type="PANTHER" id="PTHR46796:SF6">
    <property type="entry name" value="ARAC SUBFAMILY"/>
    <property type="match status" value="1"/>
</dbReference>
<evidence type="ECO:0000256" key="1">
    <source>
        <dbReference type="ARBA" id="ARBA00023015"/>
    </source>
</evidence>
<evidence type="ECO:0000256" key="2">
    <source>
        <dbReference type="ARBA" id="ARBA00023125"/>
    </source>
</evidence>
<dbReference type="GO" id="GO:0003700">
    <property type="term" value="F:DNA-binding transcription factor activity"/>
    <property type="evidence" value="ECO:0007669"/>
    <property type="project" value="InterPro"/>
</dbReference>
<dbReference type="EMBL" id="QFBC01000004">
    <property type="protein sequence ID" value="PWE56088.1"/>
    <property type="molecule type" value="Genomic_DNA"/>
</dbReference>
<dbReference type="Gene3D" id="1.10.10.60">
    <property type="entry name" value="Homeodomain-like"/>
    <property type="match status" value="1"/>
</dbReference>
<comment type="caution">
    <text evidence="5">The sequence shown here is derived from an EMBL/GenBank/DDBJ whole genome shotgun (WGS) entry which is preliminary data.</text>
</comment>
<protein>
    <recommendedName>
        <fullName evidence="4">HTH araC/xylS-type domain-containing protein</fullName>
    </recommendedName>
</protein>
<keyword evidence="3" id="KW-0804">Transcription</keyword>
<evidence type="ECO:0000313" key="5">
    <source>
        <dbReference type="EMBL" id="PWE56088.1"/>
    </source>
</evidence>
<dbReference type="InterPro" id="IPR009057">
    <property type="entry name" value="Homeodomain-like_sf"/>
</dbReference>
<gene>
    <name evidence="5" type="ORF">DEM27_11660</name>
</gene>
<feature type="domain" description="HTH araC/xylS-type" evidence="4">
    <location>
        <begin position="223"/>
        <end position="323"/>
    </location>
</feature>
<reference evidence="5 6" key="1">
    <citation type="submission" date="2018-05" db="EMBL/GenBank/DDBJ databases">
        <title>The draft genome of strain NS-104.</title>
        <authorList>
            <person name="Hang P."/>
            <person name="Jiang J."/>
        </authorList>
    </citation>
    <scope>NUCLEOTIDE SEQUENCE [LARGE SCALE GENOMIC DNA]</scope>
    <source>
        <strain evidence="5 6">NS-104</strain>
    </source>
</reference>
<evidence type="ECO:0000313" key="6">
    <source>
        <dbReference type="Proteomes" id="UP000245252"/>
    </source>
</evidence>
<dbReference type="SUPFAM" id="SSF46689">
    <property type="entry name" value="Homeodomain-like"/>
    <property type="match status" value="1"/>
</dbReference>
<dbReference type="RefSeq" id="WP_109458408.1">
    <property type="nucleotide sequence ID" value="NZ_QFBC01000004.1"/>
</dbReference>
<dbReference type="SMART" id="SM00342">
    <property type="entry name" value="HTH_ARAC"/>
    <property type="match status" value="1"/>
</dbReference>
<dbReference type="PRINTS" id="PR00032">
    <property type="entry name" value="HTHARAC"/>
</dbReference>
<keyword evidence="1" id="KW-0805">Transcription regulation</keyword>
<dbReference type="InterPro" id="IPR050204">
    <property type="entry name" value="AraC_XylS_family_regulators"/>
</dbReference>
<name>A0A2U2DS20_9HYPH</name>
<keyword evidence="2" id="KW-0238">DNA-binding</keyword>
<evidence type="ECO:0000259" key="4">
    <source>
        <dbReference type="PROSITE" id="PS01124"/>
    </source>
</evidence>